<dbReference type="PANTHER" id="PTHR14226">
    <property type="entry name" value="NEUROPATHY TARGET ESTERASE/SWISS CHEESE D.MELANOGASTER"/>
    <property type="match status" value="1"/>
</dbReference>
<dbReference type="eggNOG" id="COG1752">
    <property type="taxonomic scope" value="Bacteria"/>
</dbReference>
<dbReference type="STRING" id="1123237.Salmuc_02904"/>
<feature type="active site" description="Proton acceptor" evidence="4">
    <location>
        <position position="200"/>
    </location>
</feature>
<proteinExistence type="predicted"/>
<gene>
    <name evidence="6" type="ORF">Salmuc_02904</name>
</gene>
<dbReference type="PANTHER" id="PTHR14226:SF78">
    <property type="entry name" value="SLR0060 PROTEIN"/>
    <property type="match status" value="1"/>
</dbReference>
<dbReference type="AlphaFoldDB" id="S9Q8Q6"/>
<evidence type="ECO:0000256" key="3">
    <source>
        <dbReference type="ARBA" id="ARBA00023098"/>
    </source>
</evidence>
<evidence type="ECO:0000259" key="5">
    <source>
        <dbReference type="PROSITE" id="PS51635"/>
    </source>
</evidence>
<comment type="caution">
    <text evidence="6">The sequence shown here is derived from an EMBL/GenBank/DDBJ whole genome shotgun (WGS) entry which is preliminary data.</text>
</comment>
<evidence type="ECO:0000256" key="2">
    <source>
        <dbReference type="ARBA" id="ARBA00022963"/>
    </source>
</evidence>
<evidence type="ECO:0000256" key="1">
    <source>
        <dbReference type="ARBA" id="ARBA00022801"/>
    </source>
</evidence>
<feature type="active site" description="Nucleophile" evidence="4">
    <location>
        <position position="49"/>
    </location>
</feature>
<dbReference type="InterPro" id="IPR002641">
    <property type="entry name" value="PNPLA_dom"/>
</dbReference>
<keyword evidence="1 4" id="KW-0378">Hydrolase</keyword>
<dbReference type="HOGENOM" id="CLU_040292_0_0_5"/>
<dbReference type="Pfam" id="PF01734">
    <property type="entry name" value="Patatin"/>
    <property type="match status" value="1"/>
</dbReference>
<reference evidence="7" key="1">
    <citation type="journal article" date="2014" name="Stand. Genomic Sci.">
        <title>Genome sequence of the exopolysaccharide-producing Salipiger mucosus type strain (DSM 16094(T)), a moderately halophilic member of the Roseobacter clade.</title>
        <authorList>
            <person name="Riedel T."/>
            <person name="Spring S."/>
            <person name="Fiebig A."/>
            <person name="Petersen J."/>
            <person name="Kyrpides N.C."/>
            <person name="Goker M."/>
            <person name="Klenk H.P."/>
        </authorList>
    </citation>
    <scope>NUCLEOTIDE SEQUENCE [LARGE SCALE GENOMIC DNA]</scope>
    <source>
        <strain evidence="7">DSM 16094</strain>
    </source>
</reference>
<evidence type="ECO:0000256" key="4">
    <source>
        <dbReference type="PROSITE-ProRule" id="PRU01161"/>
    </source>
</evidence>
<keyword evidence="3 4" id="KW-0443">Lipid metabolism</keyword>
<accession>S9Q8Q6</accession>
<feature type="short sequence motif" description="GXGXXG" evidence="4">
    <location>
        <begin position="19"/>
        <end position="24"/>
    </location>
</feature>
<sequence>MRKRGSRRTPLRLKLALQGGGAHGAFTWGVLDRLLEEDWIDISAISGTSAGAMNAAALTSGLATGGRDGARETLEAFWRKIGSYGPANADVHSLLELVLSPLRPDRMLPRSVVSQSARVISPYDANPLGFNPLQLVLEETLDIEAIRSWPLTLYVTATHVRTGEARVFSGKEISVAVLLASACLPSLFHAIEIDGELYWDGGYTGNPSMMPLVADAEPYDILLVQVSPIERPSVPRNALAIADREKEIAFNAPLIRDLRTIAELQHQARSRSSTDSRARSWTRRSRLRSIARHSSILSQRFHRIASSSMSDRDGSSKMNVDWEFLTTLRDEGRHTAGDFLSRHGDDIGRRGSLDLPSSYHRNSRHLGIAG</sequence>
<feature type="domain" description="PNPLA" evidence="5">
    <location>
        <begin position="15"/>
        <end position="213"/>
    </location>
</feature>
<dbReference type="Proteomes" id="UP000015347">
    <property type="component" value="Unassembled WGS sequence"/>
</dbReference>
<dbReference type="InterPro" id="IPR016035">
    <property type="entry name" value="Acyl_Trfase/lysoPLipase"/>
</dbReference>
<dbReference type="EMBL" id="APVH01000050">
    <property type="protein sequence ID" value="EPX76402.1"/>
    <property type="molecule type" value="Genomic_DNA"/>
</dbReference>
<dbReference type="RefSeq" id="WP_021120873.1">
    <property type="nucleotide sequence ID" value="NZ_KE557283.1"/>
</dbReference>
<protein>
    <submittedName>
        <fullName evidence="6">Ferredoxin reductase</fullName>
    </submittedName>
</protein>
<evidence type="ECO:0000313" key="7">
    <source>
        <dbReference type="Proteomes" id="UP000015347"/>
    </source>
</evidence>
<keyword evidence="7" id="KW-1185">Reference proteome</keyword>
<feature type="short sequence motif" description="DGA/G" evidence="4">
    <location>
        <begin position="200"/>
        <end position="202"/>
    </location>
</feature>
<dbReference type="GO" id="GO:0016042">
    <property type="term" value="P:lipid catabolic process"/>
    <property type="evidence" value="ECO:0007669"/>
    <property type="project" value="UniProtKB-UniRule"/>
</dbReference>
<organism evidence="6 7">
    <name type="scientific">Salipiger mucosus DSM 16094</name>
    <dbReference type="NCBI Taxonomy" id="1123237"/>
    <lineage>
        <taxon>Bacteria</taxon>
        <taxon>Pseudomonadati</taxon>
        <taxon>Pseudomonadota</taxon>
        <taxon>Alphaproteobacteria</taxon>
        <taxon>Rhodobacterales</taxon>
        <taxon>Roseobacteraceae</taxon>
        <taxon>Salipiger</taxon>
    </lineage>
</organism>
<dbReference type="InterPro" id="IPR050301">
    <property type="entry name" value="NTE"/>
</dbReference>
<dbReference type="PROSITE" id="PS51635">
    <property type="entry name" value="PNPLA"/>
    <property type="match status" value="1"/>
</dbReference>
<keyword evidence="2 4" id="KW-0442">Lipid degradation</keyword>
<name>S9Q8Q6_9RHOB</name>
<dbReference type="Gene3D" id="3.40.1090.10">
    <property type="entry name" value="Cytosolic phospholipase A2 catalytic domain"/>
    <property type="match status" value="2"/>
</dbReference>
<evidence type="ECO:0000313" key="6">
    <source>
        <dbReference type="EMBL" id="EPX76402.1"/>
    </source>
</evidence>
<dbReference type="GO" id="GO:0016787">
    <property type="term" value="F:hydrolase activity"/>
    <property type="evidence" value="ECO:0007669"/>
    <property type="project" value="UniProtKB-UniRule"/>
</dbReference>
<feature type="short sequence motif" description="GXSXG" evidence="4">
    <location>
        <begin position="47"/>
        <end position="51"/>
    </location>
</feature>
<dbReference type="SUPFAM" id="SSF52151">
    <property type="entry name" value="FabD/lysophospholipase-like"/>
    <property type="match status" value="1"/>
</dbReference>